<sequence>MAALPYMQLYVADYLADTPHLTTEEHGAYLLLMFNYWQTGRPLPKSRLAGIAKLSNERWTYVERTLNEFFLDTGSEWVHERIERDLQAVKGAQSQRSTAGKKSAEVRAAKKSLKNQSEFNDRSTTVQRDSNDRSTNIDTDTDKELKDKTPLLGAEKKQPPTKKNAAGSYPEEFETLWHEYPKREGANPKNKAHSCWKARKLEGVSEEAMLEGTLRYRQYCEMRGQAGTEFVMQAQRFYGKERAFENDWQVNPGGLNHAKNISNTIGNNGESIAERQLRAGREQWARERGHTGVAPVGTHDQNLQHPVDSQEWQSSLGPLGETDWGYDQ</sequence>
<dbReference type="Pfam" id="PF07120">
    <property type="entry name" value="DUF1376"/>
    <property type="match status" value="1"/>
</dbReference>
<dbReference type="Proteomes" id="UP000007257">
    <property type="component" value="Plasmid pRAHAQ01"/>
</dbReference>
<feature type="compositionally biased region" description="Basic and acidic residues" evidence="1">
    <location>
        <begin position="140"/>
        <end position="158"/>
    </location>
</feature>
<reference evidence="2 3" key="2">
    <citation type="journal article" date="2012" name="J. Bacteriol.">
        <title>Complete Genome Sequence of Rahnella sp. Strain Y9602, a Gammaproteobacterium Isolate from Metal- and Radionuclide-Contaminated Soil.</title>
        <authorList>
            <person name="Martinez R.J."/>
            <person name="Bruce D."/>
            <person name="Detter C."/>
            <person name="Goodwin L.A."/>
            <person name="Han J."/>
            <person name="Han C.S."/>
            <person name="Held B."/>
            <person name="Land M.L."/>
            <person name="Mikhailova N."/>
            <person name="Nolan M."/>
            <person name="Pennacchio L."/>
            <person name="Pitluck S."/>
            <person name="Tapia R."/>
            <person name="Woyke T."/>
            <person name="Sobecky P.A."/>
        </authorList>
    </citation>
    <scope>NUCLEOTIDE SEQUENCE [LARGE SCALE GENOMIC DNA]</scope>
    <source>
        <strain evidence="2 3">Y9602</strain>
        <plasmid evidence="2 3">pRAHAQ01</plasmid>
    </source>
</reference>
<feature type="region of interest" description="Disordered" evidence="1">
    <location>
        <begin position="89"/>
        <end position="169"/>
    </location>
</feature>
<evidence type="ECO:0008006" key="4">
    <source>
        <dbReference type="Google" id="ProtNLM"/>
    </source>
</evidence>
<name>A0A0H3FID9_RAHSY</name>
<protein>
    <recommendedName>
        <fullName evidence="4">DUF1376 domain-containing protein</fullName>
    </recommendedName>
</protein>
<geneLocation type="plasmid" evidence="2 3">
    <name>pRAHAQ01</name>
</geneLocation>
<reference evidence="3" key="1">
    <citation type="submission" date="2011-01" db="EMBL/GenBank/DDBJ databases">
        <title>Complete sequence of plasmid1 of Rahnella sp. Y9602.</title>
        <authorList>
            <consortium name="US DOE Joint Genome Institute"/>
            <person name="Lucas S."/>
            <person name="Copeland A."/>
            <person name="Lapidus A."/>
            <person name="Cheng J.-F."/>
            <person name="Goodwin L."/>
            <person name="Pitluck S."/>
            <person name="Lu M."/>
            <person name="Detter J.C."/>
            <person name="Han C."/>
            <person name="Tapia R."/>
            <person name="Land M."/>
            <person name="Hauser L."/>
            <person name="Kyrpides N."/>
            <person name="Ivanova N."/>
            <person name="Ovchinnikova G."/>
            <person name="Pagani I."/>
            <person name="Sobecky P.A."/>
            <person name="Martinez R.J."/>
            <person name="Woyke T."/>
        </authorList>
    </citation>
    <scope>NUCLEOTIDE SEQUENCE [LARGE SCALE GENOMIC DNA]</scope>
    <source>
        <strain evidence="3">Y9602</strain>
        <plasmid evidence="3">pRAHAQ01</plasmid>
    </source>
</reference>
<dbReference type="EMBL" id="CP002506">
    <property type="protein sequence ID" value="ADW76540.1"/>
    <property type="molecule type" value="Genomic_DNA"/>
</dbReference>
<dbReference type="InterPro" id="IPR010781">
    <property type="entry name" value="DUF1376"/>
</dbReference>
<keyword evidence="2" id="KW-0614">Plasmid</keyword>
<feature type="region of interest" description="Disordered" evidence="1">
    <location>
        <begin position="285"/>
        <end position="328"/>
    </location>
</feature>
<dbReference type="KEGG" id="rah:Rahaq_4965"/>
<dbReference type="AlphaFoldDB" id="A0A0H3FID9"/>
<accession>A0A0H3FID9</accession>
<evidence type="ECO:0000256" key="1">
    <source>
        <dbReference type="SAM" id="MobiDB-lite"/>
    </source>
</evidence>
<feature type="compositionally biased region" description="Polar residues" evidence="1">
    <location>
        <begin position="114"/>
        <end position="137"/>
    </location>
</feature>
<dbReference type="OrthoDB" id="9151463at2"/>
<gene>
    <name evidence="2" type="ordered locus">Rahaq_4965</name>
</gene>
<dbReference type="HOGENOM" id="CLU_052481_0_0_6"/>
<organism evidence="2 3">
    <name type="scientific">Rahnella sp. (strain Y9602)</name>
    <dbReference type="NCBI Taxonomy" id="2703885"/>
    <lineage>
        <taxon>Bacteria</taxon>
        <taxon>Pseudomonadati</taxon>
        <taxon>Pseudomonadota</taxon>
        <taxon>Gammaproteobacteria</taxon>
        <taxon>Enterobacterales</taxon>
        <taxon>Yersiniaceae</taxon>
        <taxon>Rahnella</taxon>
    </lineage>
</organism>
<dbReference type="eggNOG" id="COG3756">
    <property type="taxonomic scope" value="Bacteria"/>
</dbReference>
<evidence type="ECO:0000313" key="2">
    <source>
        <dbReference type="EMBL" id="ADW76540.1"/>
    </source>
</evidence>
<evidence type="ECO:0000313" key="3">
    <source>
        <dbReference type="Proteomes" id="UP000007257"/>
    </source>
</evidence>
<proteinExistence type="predicted"/>
<dbReference type="RefSeq" id="WP_013578221.1">
    <property type="nucleotide sequence ID" value="NC_015062.1"/>
</dbReference>